<protein>
    <recommendedName>
        <fullName evidence="4">DUF1273 family protein</fullName>
    </recommendedName>
</protein>
<evidence type="ECO:0000313" key="2">
    <source>
        <dbReference type="EMBL" id="MDB8750143.1"/>
    </source>
</evidence>
<dbReference type="Gene3D" id="3.40.50.450">
    <property type="match status" value="1"/>
</dbReference>
<reference evidence="2" key="1">
    <citation type="submission" date="2023-01" db="EMBL/GenBank/DDBJ databases">
        <title>Human gut microbiome strain richness.</title>
        <authorList>
            <person name="Chen-Liaw A."/>
        </authorList>
    </citation>
    <scope>NUCLEOTIDE SEQUENCE</scope>
    <source>
        <strain evidence="2">D43st1_D9_D43t1_170807</strain>
        <strain evidence="1">D59st1_B8_D59t2_181005</strain>
    </source>
</reference>
<evidence type="ECO:0008006" key="4">
    <source>
        <dbReference type="Google" id="ProtNLM"/>
    </source>
</evidence>
<name>A0AAW6EGP4_9FIRM</name>
<sequence>MLNIYTVSFFGHRSIERASEIENRLDKFLHDIITQKEYVEFLIGRDGEFDLLASAAIKRAVREYGYGNTHFTLVLPYMKAEYRDNEKEYLDYYDEVEVCEESSEAHPKAAILIRNRYLVYRSDLIVCCIQRESGGAYKTMQYAEKLGKRIINLSEQQGFERSIC</sequence>
<accession>A0AAW6EGP4</accession>
<proteinExistence type="predicted"/>
<dbReference type="EMBL" id="JAQMLS010000002">
    <property type="protein sequence ID" value="MDB8741190.1"/>
    <property type="molecule type" value="Genomic_DNA"/>
</dbReference>
<evidence type="ECO:0000313" key="3">
    <source>
        <dbReference type="Proteomes" id="UP001213042"/>
    </source>
</evidence>
<dbReference type="EMBL" id="JAQMLU010000009">
    <property type="protein sequence ID" value="MDB8750143.1"/>
    <property type="molecule type" value="Genomic_DNA"/>
</dbReference>
<dbReference type="Proteomes" id="UP001211421">
    <property type="component" value="Unassembled WGS sequence"/>
</dbReference>
<organism evidence="2 3">
    <name type="scientific">Ruminococcus bicirculans</name>
    <name type="common">ex Wegman et al. 2014</name>
    <dbReference type="NCBI Taxonomy" id="1160721"/>
    <lineage>
        <taxon>Bacteria</taxon>
        <taxon>Bacillati</taxon>
        <taxon>Bacillota</taxon>
        <taxon>Clostridia</taxon>
        <taxon>Eubacteriales</taxon>
        <taxon>Oscillospiraceae</taxon>
        <taxon>Ruminococcus</taxon>
    </lineage>
</organism>
<evidence type="ECO:0000313" key="1">
    <source>
        <dbReference type="EMBL" id="MDB8741190.1"/>
    </source>
</evidence>
<gene>
    <name evidence="1" type="ORF">PNV70_03795</name>
    <name evidence="2" type="ORF">PNW00_06740</name>
</gene>
<comment type="caution">
    <text evidence="2">The sequence shown here is derived from an EMBL/GenBank/DDBJ whole genome shotgun (WGS) entry which is preliminary data.</text>
</comment>
<dbReference type="RefSeq" id="WP_195221092.1">
    <property type="nucleotide sequence ID" value="NZ_CAKVTF010000009.1"/>
</dbReference>
<dbReference type="Proteomes" id="UP001213042">
    <property type="component" value="Unassembled WGS sequence"/>
</dbReference>
<dbReference type="AlphaFoldDB" id="A0AAW6EGP4"/>
<dbReference type="SUPFAM" id="SSF102405">
    <property type="entry name" value="MCP/YpsA-like"/>
    <property type="match status" value="1"/>
</dbReference>